<accession>A0AAD9FUE2</accession>
<evidence type="ECO:0000259" key="2">
    <source>
        <dbReference type="PROSITE" id="PS50144"/>
    </source>
</evidence>
<dbReference type="AlphaFoldDB" id="A0AAD9FUE2"/>
<dbReference type="Proteomes" id="UP001182556">
    <property type="component" value="Unassembled WGS sequence"/>
</dbReference>
<protein>
    <recommendedName>
        <fullName evidence="2">MATH domain-containing protein</fullName>
    </recommendedName>
</protein>
<dbReference type="CDD" id="cd00121">
    <property type="entry name" value="MATH"/>
    <property type="match status" value="1"/>
</dbReference>
<feature type="region of interest" description="Disordered" evidence="1">
    <location>
        <begin position="320"/>
        <end position="445"/>
    </location>
</feature>
<dbReference type="SUPFAM" id="SSF49599">
    <property type="entry name" value="TRAF domain-like"/>
    <property type="match status" value="1"/>
</dbReference>
<dbReference type="InterPro" id="IPR011333">
    <property type="entry name" value="SKP1/BTB/POZ_sf"/>
</dbReference>
<dbReference type="PROSITE" id="PS50144">
    <property type="entry name" value="MATH"/>
    <property type="match status" value="1"/>
</dbReference>
<dbReference type="InterPro" id="IPR002083">
    <property type="entry name" value="MATH/TRAF_dom"/>
</dbReference>
<gene>
    <name evidence="3" type="ORF">DB88DRAFT_538315</name>
</gene>
<dbReference type="SUPFAM" id="SSF54695">
    <property type="entry name" value="POZ domain"/>
    <property type="match status" value="1"/>
</dbReference>
<organism evidence="3 4">
    <name type="scientific">Papiliotrema laurentii</name>
    <name type="common">Cryptococcus laurentii</name>
    <dbReference type="NCBI Taxonomy" id="5418"/>
    <lineage>
        <taxon>Eukaryota</taxon>
        <taxon>Fungi</taxon>
        <taxon>Dikarya</taxon>
        <taxon>Basidiomycota</taxon>
        <taxon>Agaricomycotina</taxon>
        <taxon>Tremellomycetes</taxon>
        <taxon>Tremellales</taxon>
        <taxon>Rhynchogastremaceae</taxon>
        <taxon>Papiliotrema</taxon>
    </lineage>
</organism>
<dbReference type="Gene3D" id="2.60.210.10">
    <property type="entry name" value="Apoptosis, Tumor Necrosis Factor Receptor Associated Protein 2, Chain A"/>
    <property type="match status" value="1"/>
</dbReference>
<sequence length="650" mass="71100">MATFPPPYAARDHAQVQPSPQPPVASSSRSEPPLEFSESTSTTLEWRLTGLKAMYDATKGEAKSKCVKSAVFGDADNLWEVLWYANSGAQGGDSASLYLSCVPTAQERDQSVGGKWTRKGLWWFRFEVKSLVPDERTGKIVTLATKDAADHTFAVKTANWGWQQFAKRDALFLHPAVVAADGVLIACTIQAQPQPPAGYWLGIGSPASTTTMANTTVNGKTVGSGGGLSAWAGGGGAIGGVAGGLTAGGGIRSVVPRTLVSSIGSLLDDPLYSDVEFILPNRSSQHSARPSSHGRTRKIYANKKLLLRHDYFEAMFEGGFGEEQGFGESDEDEEEELHDMLSDSDIEEEREELDESTPHSGHNLTTTTSRASDSAAPPHQPSPPASAPHSNDGEHDHAEEEERNRVEDGGNGLTGERRADDPEDAYTEGEVKAKGETPSAIVATQPIRQSDSDVVVGPRKTRVFIRDAAWSTWWAILYWIYTDVIVFAPLSSSFTPTRASTPTHGRHGSATSFHTATDQSSRHEWIQQWLDEHGIGDREPGCPVGPQPVSAKAVYRLADKLDFPELKLRAFQHICSQLTPANIPAEVFSRFSSTYEDVRKVQVAYFLRHWGEIKKSETMTQIWQQIRLGKHVGFEEVWPLIVSQLEFRQA</sequence>
<feature type="compositionally biased region" description="Low complexity" evidence="1">
    <location>
        <begin position="365"/>
        <end position="377"/>
    </location>
</feature>
<dbReference type="EMBL" id="JAODAN010000002">
    <property type="protein sequence ID" value="KAK1926417.1"/>
    <property type="molecule type" value="Genomic_DNA"/>
</dbReference>
<feature type="compositionally biased region" description="Acidic residues" evidence="1">
    <location>
        <begin position="328"/>
        <end position="355"/>
    </location>
</feature>
<dbReference type="Gene3D" id="3.30.710.10">
    <property type="entry name" value="Potassium Channel Kv1.1, Chain A"/>
    <property type="match status" value="2"/>
</dbReference>
<evidence type="ECO:0000256" key="1">
    <source>
        <dbReference type="SAM" id="MobiDB-lite"/>
    </source>
</evidence>
<name>A0AAD9FUE2_PAPLA</name>
<proteinExistence type="predicted"/>
<feature type="region of interest" description="Disordered" evidence="1">
    <location>
        <begin position="1"/>
        <end position="41"/>
    </location>
</feature>
<comment type="caution">
    <text evidence="3">The sequence shown here is derived from an EMBL/GenBank/DDBJ whole genome shotgun (WGS) entry which is preliminary data.</text>
</comment>
<feature type="domain" description="MATH" evidence="2">
    <location>
        <begin position="41"/>
        <end position="189"/>
    </location>
</feature>
<dbReference type="InterPro" id="IPR008974">
    <property type="entry name" value="TRAF-like"/>
</dbReference>
<reference evidence="3" key="1">
    <citation type="submission" date="2023-02" db="EMBL/GenBank/DDBJ databases">
        <title>Identification and recombinant expression of a fungal hydrolase from Papiliotrema laurentii that hydrolyzes apple cutin and clears colloidal polyester polyurethane.</title>
        <authorList>
            <consortium name="DOE Joint Genome Institute"/>
            <person name="Roman V.A."/>
            <person name="Bojanowski C."/>
            <person name="Crable B.R."/>
            <person name="Wagner D.N."/>
            <person name="Hung C.S."/>
            <person name="Nadeau L.J."/>
            <person name="Schratz L."/>
            <person name="Haridas S."/>
            <person name="Pangilinan J."/>
            <person name="Lipzen A."/>
            <person name="Na H."/>
            <person name="Yan M."/>
            <person name="Ng V."/>
            <person name="Grigoriev I.V."/>
            <person name="Spatafora J.W."/>
            <person name="Barlow D."/>
            <person name="Biffinger J."/>
            <person name="Kelley-Loughnane N."/>
            <person name="Varaljay V.A."/>
            <person name="Crookes-Goodson W.J."/>
        </authorList>
    </citation>
    <scope>NUCLEOTIDE SEQUENCE</scope>
    <source>
        <strain evidence="3">5307AH</strain>
    </source>
</reference>
<feature type="region of interest" description="Disordered" evidence="1">
    <location>
        <begin position="496"/>
        <end position="519"/>
    </location>
</feature>
<evidence type="ECO:0000313" key="3">
    <source>
        <dbReference type="EMBL" id="KAK1926417.1"/>
    </source>
</evidence>
<evidence type="ECO:0000313" key="4">
    <source>
        <dbReference type="Proteomes" id="UP001182556"/>
    </source>
</evidence>
<feature type="compositionally biased region" description="Basic and acidic residues" evidence="1">
    <location>
        <begin position="391"/>
        <end position="408"/>
    </location>
</feature>
<keyword evidence="4" id="KW-1185">Reference proteome</keyword>
<dbReference type="PANTHER" id="PTHR24413">
    <property type="entry name" value="SPECKLE-TYPE POZ PROTEIN"/>
    <property type="match status" value="1"/>
</dbReference>